<protein>
    <submittedName>
        <fullName evidence="1">Uncharacterized protein</fullName>
    </submittedName>
</protein>
<organism evidence="1">
    <name type="scientific">Oppiella nova</name>
    <dbReference type="NCBI Taxonomy" id="334625"/>
    <lineage>
        <taxon>Eukaryota</taxon>
        <taxon>Metazoa</taxon>
        <taxon>Ecdysozoa</taxon>
        <taxon>Arthropoda</taxon>
        <taxon>Chelicerata</taxon>
        <taxon>Arachnida</taxon>
        <taxon>Acari</taxon>
        <taxon>Acariformes</taxon>
        <taxon>Sarcoptiformes</taxon>
        <taxon>Oribatida</taxon>
        <taxon>Brachypylina</taxon>
        <taxon>Oppioidea</taxon>
        <taxon>Oppiidae</taxon>
        <taxon>Oppiella</taxon>
    </lineage>
</organism>
<reference evidence="1" key="1">
    <citation type="submission" date="2020-11" db="EMBL/GenBank/DDBJ databases">
        <authorList>
            <person name="Tran Van P."/>
        </authorList>
    </citation>
    <scope>NUCLEOTIDE SEQUENCE</scope>
</reference>
<dbReference type="OrthoDB" id="202825at2759"/>
<sequence length="112" mass="13614">MESEDEISRAGRFKRLFPSINSRHYLKYFDRLLYPNILLDEWEQQYYDNREKDSTLIRLRELVSSKHHMFYDNSELFNTFLDNFQDNIFERSDGLNASHGFLRFIIGPNDDH</sequence>
<dbReference type="Proteomes" id="UP000728032">
    <property type="component" value="Unassembled WGS sequence"/>
</dbReference>
<proteinExistence type="predicted"/>
<dbReference type="AlphaFoldDB" id="A0A7R9QW87"/>
<name>A0A7R9QW87_9ACAR</name>
<dbReference type="EMBL" id="CAJPVJ010021331">
    <property type="protein sequence ID" value="CAG2177931.1"/>
    <property type="molecule type" value="Genomic_DNA"/>
</dbReference>
<keyword evidence="2" id="KW-1185">Reference proteome</keyword>
<gene>
    <name evidence="1" type="ORF">ONB1V03_LOCUS17358</name>
</gene>
<accession>A0A7R9QW87</accession>
<evidence type="ECO:0000313" key="2">
    <source>
        <dbReference type="Proteomes" id="UP000728032"/>
    </source>
</evidence>
<evidence type="ECO:0000313" key="1">
    <source>
        <dbReference type="EMBL" id="CAD7660795.1"/>
    </source>
</evidence>
<dbReference type="EMBL" id="OC936156">
    <property type="protein sequence ID" value="CAD7660795.1"/>
    <property type="molecule type" value="Genomic_DNA"/>
</dbReference>